<dbReference type="EMBL" id="CP010835">
    <property type="protein sequence ID" value="AMM54832.1"/>
    <property type="molecule type" value="Genomic_DNA"/>
</dbReference>
<accession>A0A127BBY9</accession>
<name>A0A127BBY9_9EURY</name>
<dbReference type="InterPro" id="IPR007166">
    <property type="entry name" value="Class3_signal_pept_motif"/>
</dbReference>
<dbReference type="PATRIC" id="fig|1609559.3.peg.2121"/>
<keyword evidence="1" id="KW-0812">Transmembrane</keyword>
<keyword evidence="1" id="KW-0472">Membrane</keyword>
<dbReference type="Pfam" id="PF04021">
    <property type="entry name" value="Class_IIIsignal"/>
    <property type="match status" value="1"/>
</dbReference>
<evidence type="ECO:0000256" key="1">
    <source>
        <dbReference type="SAM" id="Phobius"/>
    </source>
</evidence>
<dbReference type="STRING" id="1609559.TQ32_10295"/>
<proteinExistence type="predicted"/>
<reference evidence="2 3" key="2">
    <citation type="journal article" date="2016" name="Int. J. Syst. Evol. Microbiol.">
        <title>Pyrococcus kukulkanii sp. nov., a hyperthermophilic, piezophilic archaeon isolated from a deep-sea hydrothermal vent.</title>
        <authorList>
            <person name="Callac N."/>
            <person name="Oger P."/>
            <person name="Lesongeur F."/>
            <person name="Rattray J.E."/>
            <person name="Vannier P."/>
            <person name="Michoud G."/>
            <person name="Beauverger M."/>
            <person name="Gayet N."/>
            <person name="Rouxel O."/>
            <person name="Jebbar M."/>
            <person name="Godfroy A."/>
        </authorList>
    </citation>
    <scope>NUCLEOTIDE SEQUENCE [LARGE SCALE GENOMIC DNA]</scope>
    <source>
        <strain evidence="2 3">NCB100</strain>
    </source>
</reference>
<sequence length="204" mass="22745">MRRGQISLELMFLMMIFMLILVYSLRLVTFTSSSSQDVIALQIGIEAKGFASAISNAISQVYAQGPGAKVTVNYRLTYLRDKEYLSKAFALNNPTIAISYLNGTYIMLLNGSGTVSVNLRGPYKNVFWANSLYKEDILTNTSVFPDLIPNVNFDGNMVNLACIKIPPSNLPKMVKIVVEWDPDNSESWVYNVTSGELVIKINPR</sequence>
<dbReference type="Proteomes" id="UP000070587">
    <property type="component" value="Chromosome"/>
</dbReference>
<evidence type="ECO:0000313" key="2">
    <source>
        <dbReference type="EMBL" id="AMM54832.1"/>
    </source>
</evidence>
<dbReference type="RefSeq" id="WP_068324314.1">
    <property type="nucleotide sequence ID" value="NZ_CP010835.1"/>
</dbReference>
<reference evidence="3" key="1">
    <citation type="submission" date="2015-02" db="EMBL/GenBank/DDBJ databases">
        <title>Pyrococcus kukulkanii sp. nov., a novel hyperthermophilic archaeon isolated from a deep-sea hydrothermal vent at the Guaymas Basin.</title>
        <authorList>
            <person name="Oger P.M."/>
            <person name="Callac N."/>
            <person name="Jebbar M."/>
            <person name="Godfroy A."/>
        </authorList>
    </citation>
    <scope>NUCLEOTIDE SEQUENCE [LARGE SCALE GENOMIC DNA]</scope>
    <source>
        <strain evidence="3">NCB100</strain>
    </source>
</reference>
<keyword evidence="1" id="KW-1133">Transmembrane helix</keyword>
<protein>
    <submittedName>
        <fullName evidence="2">Uncharacterized protein</fullName>
    </submittedName>
</protein>
<organism evidence="2 3">
    <name type="scientific">Pyrococcus kukulkanii</name>
    <dbReference type="NCBI Taxonomy" id="1609559"/>
    <lineage>
        <taxon>Archaea</taxon>
        <taxon>Methanobacteriati</taxon>
        <taxon>Methanobacteriota</taxon>
        <taxon>Thermococci</taxon>
        <taxon>Thermococcales</taxon>
        <taxon>Thermococcaceae</taxon>
        <taxon>Pyrococcus</taxon>
    </lineage>
</organism>
<dbReference type="GeneID" id="28492235"/>
<feature type="transmembrane region" description="Helical" evidence="1">
    <location>
        <begin position="7"/>
        <end position="25"/>
    </location>
</feature>
<evidence type="ECO:0000313" key="3">
    <source>
        <dbReference type="Proteomes" id="UP000070587"/>
    </source>
</evidence>
<dbReference type="AlphaFoldDB" id="A0A127BBY9"/>
<dbReference type="KEGG" id="pyc:TQ32_10295"/>
<dbReference type="OrthoDB" id="85852at2157"/>
<gene>
    <name evidence="2" type="ORF">TQ32_10295</name>
</gene>